<name>A0AAN8BRQ5_9TELE</name>
<protein>
    <submittedName>
        <fullName evidence="1">Uncharacterized protein</fullName>
    </submittedName>
</protein>
<comment type="caution">
    <text evidence="1">The sequence shown here is derived from an EMBL/GenBank/DDBJ whole genome shotgun (WGS) entry which is preliminary data.</text>
</comment>
<proteinExistence type="predicted"/>
<reference evidence="1 2" key="1">
    <citation type="journal article" date="2023" name="Mol. Biol. Evol.">
        <title>Genomics of Secondarily Temperate Adaptation in the Only Non-Antarctic Icefish.</title>
        <authorList>
            <person name="Rivera-Colon A.G."/>
            <person name="Rayamajhi N."/>
            <person name="Minhas B.F."/>
            <person name="Madrigal G."/>
            <person name="Bilyk K.T."/>
            <person name="Yoon V."/>
            <person name="Hune M."/>
            <person name="Gregory S."/>
            <person name="Cheng C.H.C."/>
            <person name="Catchen J.M."/>
        </authorList>
    </citation>
    <scope>NUCLEOTIDE SEQUENCE [LARGE SCALE GENOMIC DNA]</scope>
    <source>
        <strain evidence="1">JC2023a</strain>
    </source>
</reference>
<dbReference type="AlphaFoldDB" id="A0AAN8BRQ5"/>
<dbReference type="EMBL" id="JAULUE010002056">
    <property type="protein sequence ID" value="KAK5889934.1"/>
    <property type="molecule type" value="Genomic_DNA"/>
</dbReference>
<accession>A0AAN8BRQ5</accession>
<dbReference type="Proteomes" id="UP001335648">
    <property type="component" value="Unassembled WGS sequence"/>
</dbReference>
<organism evidence="1 2">
    <name type="scientific">Champsocephalus esox</name>
    <name type="common">pike icefish</name>
    <dbReference type="NCBI Taxonomy" id="159716"/>
    <lineage>
        <taxon>Eukaryota</taxon>
        <taxon>Metazoa</taxon>
        <taxon>Chordata</taxon>
        <taxon>Craniata</taxon>
        <taxon>Vertebrata</taxon>
        <taxon>Euteleostomi</taxon>
        <taxon>Actinopterygii</taxon>
        <taxon>Neopterygii</taxon>
        <taxon>Teleostei</taxon>
        <taxon>Neoteleostei</taxon>
        <taxon>Acanthomorphata</taxon>
        <taxon>Eupercaria</taxon>
        <taxon>Perciformes</taxon>
        <taxon>Notothenioidei</taxon>
        <taxon>Channichthyidae</taxon>
        <taxon>Champsocephalus</taxon>
    </lineage>
</organism>
<gene>
    <name evidence="1" type="ORF">CesoFtcFv8_013509</name>
</gene>
<evidence type="ECO:0000313" key="2">
    <source>
        <dbReference type="Proteomes" id="UP001335648"/>
    </source>
</evidence>
<evidence type="ECO:0000313" key="1">
    <source>
        <dbReference type="EMBL" id="KAK5889934.1"/>
    </source>
</evidence>
<sequence>MGKRRGIFFGGSDWTLDIFGLNGRLRRARPLFEESPALALSLGRISLARSSAGFLRIGALFSLSPPQPAGGGVIA</sequence>
<keyword evidence="2" id="KW-1185">Reference proteome</keyword>